<accession>A0AAN8RJB2</accession>
<gene>
    <name evidence="1" type="ORF">TWF506_003383</name>
</gene>
<protein>
    <submittedName>
        <fullName evidence="1">Uncharacterized protein</fullName>
    </submittedName>
</protein>
<sequence>MIWNKRELYVNCGHPPINPPQLRDPNCNEQWLRAQMLELIEERSRRTIANQLTLALPGFTTLTAVNFQSDYSAGRLHPSANPSLEIRMIRMIVRNCRSMKKLSINLNYDVHHRDDLDELETLEKEFDGEDEGDLGVPLQAHLTDLSIQLSHKRYTINLDSTYCILRMLCRILYGPARTVTRFSFQFLASPYQRDPLPRPSMPEVSNGPGLDLRMVETIDLGMQRPECCQILLPEFFHFDNSKVKQMKLQDMSHDAEHAAEGTDTVSKFSDLETIILDYRSIPYWPAGILEARKEGLRSSKELHVLLLSDDIEDEVTEDLVGDYGSLYKYKLQEIDVGSPFYCGRLGNNQGSLLSFYFDACTEPMIGELPN</sequence>
<comment type="caution">
    <text evidence="1">The sequence shown here is derived from an EMBL/GenBank/DDBJ whole genome shotgun (WGS) entry which is preliminary data.</text>
</comment>
<proteinExistence type="predicted"/>
<dbReference type="Proteomes" id="UP001307849">
    <property type="component" value="Unassembled WGS sequence"/>
</dbReference>
<keyword evidence="2" id="KW-1185">Reference proteome</keyword>
<name>A0AAN8RJB2_9PEZI</name>
<dbReference type="EMBL" id="JAVHJM010000012">
    <property type="protein sequence ID" value="KAK6500614.1"/>
    <property type="molecule type" value="Genomic_DNA"/>
</dbReference>
<dbReference type="AlphaFoldDB" id="A0AAN8RJB2"/>
<evidence type="ECO:0000313" key="1">
    <source>
        <dbReference type="EMBL" id="KAK6500614.1"/>
    </source>
</evidence>
<evidence type="ECO:0000313" key="2">
    <source>
        <dbReference type="Proteomes" id="UP001307849"/>
    </source>
</evidence>
<reference evidence="1 2" key="1">
    <citation type="submission" date="2019-10" db="EMBL/GenBank/DDBJ databases">
        <authorList>
            <person name="Palmer J.M."/>
        </authorList>
    </citation>
    <scope>NUCLEOTIDE SEQUENCE [LARGE SCALE GENOMIC DNA]</scope>
    <source>
        <strain evidence="1 2">TWF506</strain>
    </source>
</reference>
<organism evidence="1 2">
    <name type="scientific">Arthrobotrys conoides</name>
    <dbReference type="NCBI Taxonomy" id="74498"/>
    <lineage>
        <taxon>Eukaryota</taxon>
        <taxon>Fungi</taxon>
        <taxon>Dikarya</taxon>
        <taxon>Ascomycota</taxon>
        <taxon>Pezizomycotina</taxon>
        <taxon>Orbiliomycetes</taxon>
        <taxon>Orbiliales</taxon>
        <taxon>Orbiliaceae</taxon>
        <taxon>Arthrobotrys</taxon>
    </lineage>
</organism>